<dbReference type="NCBIfam" id="NF004067">
    <property type="entry name" value="PRK05580.1-4"/>
    <property type="match status" value="1"/>
</dbReference>
<feature type="binding site" evidence="12">
    <location>
        <position position="440"/>
    </location>
    <ligand>
        <name>Zn(2+)</name>
        <dbReference type="ChEBI" id="CHEBI:29105"/>
        <label>1</label>
    </ligand>
</feature>
<dbReference type="RefSeq" id="WP_045098089.1">
    <property type="nucleotide sequence ID" value="NZ_CP020614.1"/>
</dbReference>
<reference evidence="14" key="1">
    <citation type="submission" date="2014-09" db="EMBL/GenBank/DDBJ databases">
        <authorList>
            <person name="GOMEZ-VALERO Laura"/>
        </authorList>
    </citation>
    <scope>NUCLEOTIDE SEQUENCE</scope>
    <source>
        <strain evidence="14">ATCC33218</strain>
    </source>
</reference>
<feature type="binding site" evidence="12">
    <location>
        <position position="446"/>
    </location>
    <ligand>
        <name>Zn(2+)</name>
        <dbReference type="ChEBI" id="CHEBI:29105"/>
        <label>2</label>
    </ligand>
</feature>
<dbReference type="InterPro" id="IPR005259">
    <property type="entry name" value="PriA"/>
</dbReference>
<dbReference type="NCBIfam" id="TIGR00595">
    <property type="entry name" value="priA"/>
    <property type="match status" value="1"/>
</dbReference>
<dbReference type="InterPro" id="IPR011545">
    <property type="entry name" value="DEAD/DEAH_box_helicase_dom"/>
</dbReference>
<dbReference type="Gene3D" id="3.40.1440.60">
    <property type="entry name" value="PriA, 3(prime) DNA-binding domain"/>
    <property type="match status" value="1"/>
</dbReference>
<evidence type="ECO:0000313" key="16">
    <source>
        <dbReference type="Proteomes" id="UP000032414"/>
    </source>
</evidence>
<evidence type="ECO:0000313" key="14">
    <source>
        <dbReference type="EMBL" id="CEG59515.1"/>
    </source>
</evidence>
<comment type="subunit">
    <text evidence="12">Component of the replication restart primosome.</text>
</comment>
<evidence type="ECO:0000313" key="15">
    <source>
        <dbReference type="EMBL" id="SCX92227.1"/>
    </source>
</evidence>
<dbReference type="SMART" id="SM00487">
    <property type="entry name" value="DEXDc"/>
    <property type="match status" value="1"/>
</dbReference>
<accession>A0A098GC25</accession>
<feature type="binding site" evidence="12">
    <location>
        <position position="437"/>
    </location>
    <ligand>
        <name>Zn(2+)</name>
        <dbReference type="ChEBI" id="CHEBI:29105"/>
        <label>1</label>
    </ligand>
</feature>
<dbReference type="SMART" id="SM00490">
    <property type="entry name" value="HELICc"/>
    <property type="match status" value="1"/>
</dbReference>
<reference evidence="16" key="2">
    <citation type="submission" date="2014-09" db="EMBL/GenBank/DDBJ databases">
        <authorList>
            <person name="Gomez-Valero L."/>
        </authorList>
    </citation>
    <scope>NUCLEOTIDE SEQUENCE [LARGE SCALE GENOMIC DNA]</scope>
    <source>
        <strain evidence="16">ATCC33218</strain>
    </source>
</reference>
<dbReference type="EC" id="5.6.2.4" evidence="12"/>
<dbReference type="GO" id="GO:0005524">
    <property type="term" value="F:ATP binding"/>
    <property type="evidence" value="ECO:0007669"/>
    <property type="project" value="UniProtKB-UniRule"/>
</dbReference>
<feature type="binding site" evidence="12">
    <location>
        <position position="449"/>
    </location>
    <ligand>
        <name>Zn(2+)</name>
        <dbReference type="ChEBI" id="CHEBI:29105"/>
        <label>2</label>
    </ligand>
</feature>
<dbReference type="GO" id="GO:0006269">
    <property type="term" value="P:DNA replication, synthesis of primer"/>
    <property type="evidence" value="ECO:0007669"/>
    <property type="project" value="UniProtKB-KW"/>
</dbReference>
<dbReference type="GO" id="GO:0016787">
    <property type="term" value="F:hydrolase activity"/>
    <property type="evidence" value="ECO:0007669"/>
    <property type="project" value="UniProtKB-KW"/>
</dbReference>
<dbReference type="EMBL" id="LN614830">
    <property type="protein sequence ID" value="CEG59515.1"/>
    <property type="molecule type" value="Genomic_DNA"/>
</dbReference>
<evidence type="ECO:0000256" key="5">
    <source>
        <dbReference type="ARBA" id="ARBA00022801"/>
    </source>
</evidence>
<keyword evidence="4 12" id="KW-0547">Nucleotide-binding</keyword>
<dbReference type="Pfam" id="PF00270">
    <property type="entry name" value="DEAD"/>
    <property type="match status" value="1"/>
</dbReference>
<proteinExistence type="inferred from homology"/>
<evidence type="ECO:0000256" key="10">
    <source>
        <dbReference type="ARBA" id="ARBA00023235"/>
    </source>
</evidence>
<sequence>MATQLRIRYKVCIPHTNRDYFDYVADDLKPCAGARVWVPFRTKTRLGLVIGHHTLEDDDTTLKSITSVIDEQPLLSEDLLTLCRWVSSYYQSPLSEVIPLALPKKYRQGLKKELPTCNYYELAVPRESAQQFLSARARKQLALIEFLSQQQNPVSKSVLQKEGFNQAQIEALLALNIISVTQKIALPTHPNQNTEQPLALNEEQAAALNKLTEYMNTYHCFLLQGVTGSGKTEVYLQLIAKILGQGRQVLILVPEIGLTPQLLARFTARFNQPMGVIHSNLNETERQVAWQLANDNLIKLVIGTRTAVFTPMPSLGLIIIDEEHDASLKQMDGVRYSARDTALMRAYLAKIPIILGSATPSLESLYNCVSNKYTLLRLQQRALATSPLHFRLLDIRNTQLQNGLAPGSLALIAEHLAQGNQVLVFINRRGFAPVLLCHQCGWMADCHACDSHLTLHRQLGRLICHHCGATKKIPTQCGSCSGTELLPIGAGTQRIHEFLQTQFPDTNLLRIDRDEVRKKNELNTQLERINKGEAQLIVGTQMLAKGHHFPRLTLVVVLDTDAGFYNQDFRALERLGQLLTQVSGRAGRAQFAGQVLIQTHIPQHPLLNLLIQQGYEVFAKALLVMRQHAELPPYHYLAVIRAQDKIPSEVLHFLHTAKEQLETAGIRVLGPAPAPLARKAKQHRMQLLIKSPSRKILHNALTKLRAWLTMNKLNNAVRWNVDIDPMDLS</sequence>
<evidence type="ECO:0000256" key="2">
    <source>
        <dbReference type="ARBA" id="ARBA00022705"/>
    </source>
</evidence>
<dbReference type="Pfam" id="PF17764">
    <property type="entry name" value="PriA_3primeBD"/>
    <property type="match status" value="1"/>
</dbReference>
<keyword evidence="5 12" id="KW-0378">Hydrolase</keyword>
<dbReference type="Proteomes" id="UP000182998">
    <property type="component" value="Unassembled WGS sequence"/>
</dbReference>
<comment type="catalytic activity">
    <reaction evidence="11 12">
        <text>ATP + H2O = ADP + phosphate + H(+)</text>
        <dbReference type="Rhea" id="RHEA:13065"/>
        <dbReference type="ChEBI" id="CHEBI:15377"/>
        <dbReference type="ChEBI" id="CHEBI:15378"/>
        <dbReference type="ChEBI" id="CHEBI:30616"/>
        <dbReference type="ChEBI" id="CHEBI:43474"/>
        <dbReference type="ChEBI" id="CHEBI:456216"/>
        <dbReference type="EC" id="5.6.2.4"/>
    </reaction>
</comment>
<evidence type="ECO:0000256" key="11">
    <source>
        <dbReference type="ARBA" id="ARBA00048988"/>
    </source>
</evidence>
<dbReference type="GO" id="GO:1990077">
    <property type="term" value="C:primosome complex"/>
    <property type="evidence" value="ECO:0007669"/>
    <property type="project" value="UniProtKB-UniRule"/>
</dbReference>
<dbReference type="Proteomes" id="UP000032414">
    <property type="component" value="Chromosome I"/>
</dbReference>
<organism evidence="14 16">
    <name type="scientific">Legionella micdadei</name>
    <name type="common">Tatlockia micdadei</name>
    <dbReference type="NCBI Taxonomy" id="451"/>
    <lineage>
        <taxon>Bacteria</taxon>
        <taxon>Pseudomonadati</taxon>
        <taxon>Pseudomonadota</taxon>
        <taxon>Gammaproteobacteria</taxon>
        <taxon>Legionellales</taxon>
        <taxon>Legionellaceae</taxon>
        <taxon>Legionella</taxon>
    </lineage>
</organism>
<dbReference type="SUPFAM" id="SSF52540">
    <property type="entry name" value="P-loop containing nucleoside triphosphate hydrolases"/>
    <property type="match status" value="2"/>
</dbReference>
<keyword evidence="2 12" id="KW-0235">DNA replication</keyword>
<evidence type="ECO:0000256" key="8">
    <source>
        <dbReference type="ARBA" id="ARBA00022840"/>
    </source>
</evidence>
<dbReference type="Pfam" id="PF00271">
    <property type="entry name" value="Helicase_C"/>
    <property type="match status" value="1"/>
</dbReference>
<dbReference type="InterPro" id="IPR042115">
    <property type="entry name" value="PriA_3primeBD_sf"/>
</dbReference>
<feature type="binding site" evidence="12">
    <location>
        <position position="480"/>
    </location>
    <ligand>
        <name>Zn(2+)</name>
        <dbReference type="ChEBI" id="CHEBI:29105"/>
        <label>1</label>
    </ligand>
</feature>
<comment type="catalytic activity">
    <reaction evidence="12">
        <text>Couples ATP hydrolysis with the unwinding of duplex DNA by translocating in the 3'-5' direction.</text>
        <dbReference type="EC" id="5.6.2.4"/>
    </reaction>
</comment>
<feature type="binding site" evidence="12">
    <location>
        <position position="464"/>
    </location>
    <ligand>
        <name>Zn(2+)</name>
        <dbReference type="ChEBI" id="CHEBI:29105"/>
        <label>2</label>
    </ligand>
</feature>
<evidence type="ECO:0000256" key="12">
    <source>
        <dbReference type="HAMAP-Rule" id="MF_00983"/>
    </source>
</evidence>
<evidence type="ECO:0000256" key="3">
    <source>
        <dbReference type="ARBA" id="ARBA00022723"/>
    </source>
</evidence>
<dbReference type="GO" id="GO:0003677">
    <property type="term" value="F:DNA binding"/>
    <property type="evidence" value="ECO:0007669"/>
    <property type="project" value="UniProtKB-UniRule"/>
</dbReference>
<keyword evidence="7 12" id="KW-0862">Zinc</keyword>
<dbReference type="PANTHER" id="PTHR30580:SF0">
    <property type="entry name" value="PRIMOSOMAL PROTEIN N"/>
    <property type="match status" value="1"/>
</dbReference>
<dbReference type="STRING" id="451.B6N58_00690"/>
<keyword evidence="9 12" id="KW-0238">DNA-binding</keyword>
<evidence type="ECO:0000259" key="13">
    <source>
        <dbReference type="PROSITE" id="PS51192"/>
    </source>
</evidence>
<feature type="binding site" evidence="12">
    <location>
        <position position="467"/>
    </location>
    <ligand>
        <name>Zn(2+)</name>
        <dbReference type="ChEBI" id="CHEBI:29105"/>
        <label>2</label>
    </ligand>
</feature>
<dbReference type="HOGENOM" id="CLU_013353_3_1_6"/>
<gene>
    <name evidence="12 14" type="primary">priA</name>
    <name evidence="14" type="ORF">LMI_0148</name>
    <name evidence="15" type="ORF">SAMN02982997_00382</name>
</gene>
<comment type="function">
    <text evidence="12">Initiates the restart of stalled replication forks, which reloads the replicative helicase on sites other than the origin of replication. Recognizes and binds to abandoned replication forks and remodels them to uncover a helicase loading site. Promotes assembly of the primosome at these replication forks.</text>
</comment>
<dbReference type="GO" id="GO:0006270">
    <property type="term" value="P:DNA replication initiation"/>
    <property type="evidence" value="ECO:0007669"/>
    <property type="project" value="TreeGrafter"/>
</dbReference>
<keyword evidence="17" id="KW-1185">Reference proteome</keyword>
<protein>
    <recommendedName>
        <fullName evidence="12">Replication restart protein PriA</fullName>
    </recommendedName>
    <alternativeName>
        <fullName evidence="12">ATP-dependent DNA helicase PriA</fullName>
        <ecNumber evidence="12">5.6.2.4</ecNumber>
    </alternativeName>
    <alternativeName>
        <fullName evidence="12">DNA 3'-5' helicase PriA</fullName>
    </alternativeName>
</protein>
<evidence type="ECO:0000313" key="17">
    <source>
        <dbReference type="Proteomes" id="UP000182998"/>
    </source>
</evidence>
<evidence type="ECO:0000256" key="6">
    <source>
        <dbReference type="ARBA" id="ARBA00022806"/>
    </source>
</evidence>
<dbReference type="Pfam" id="PF18319">
    <property type="entry name" value="Zn_ribbon_PriA"/>
    <property type="match status" value="1"/>
</dbReference>
<keyword evidence="3 12" id="KW-0479">Metal-binding</keyword>
<dbReference type="InterPro" id="IPR041222">
    <property type="entry name" value="PriA_3primeBD"/>
</dbReference>
<dbReference type="AlphaFoldDB" id="A0A098GC25"/>
<dbReference type="EMBL" id="FMVN01000002">
    <property type="protein sequence ID" value="SCX92227.1"/>
    <property type="molecule type" value="Genomic_DNA"/>
</dbReference>
<feature type="domain" description="Helicase ATP-binding" evidence="13">
    <location>
        <begin position="212"/>
        <end position="378"/>
    </location>
</feature>
<dbReference type="FunFam" id="3.40.50.300:FF:000489">
    <property type="entry name" value="Primosome assembly protein PriA"/>
    <property type="match status" value="1"/>
</dbReference>
<dbReference type="InterPro" id="IPR041236">
    <property type="entry name" value="PriA_C"/>
</dbReference>
<dbReference type="GO" id="GO:0006302">
    <property type="term" value="P:double-strand break repair"/>
    <property type="evidence" value="ECO:0007669"/>
    <property type="project" value="InterPro"/>
</dbReference>
<comment type="similarity">
    <text evidence="12">Belongs to the helicase family. PriA subfamily.</text>
</comment>
<keyword evidence="10 12" id="KW-0413">Isomerase</keyword>
<dbReference type="Gene3D" id="3.40.50.300">
    <property type="entry name" value="P-loop containing nucleotide triphosphate hydrolases"/>
    <property type="match status" value="2"/>
</dbReference>
<dbReference type="InterPro" id="IPR027417">
    <property type="entry name" value="P-loop_NTPase"/>
</dbReference>
<name>A0A098GC25_LEGMI</name>
<dbReference type="InterPro" id="IPR014001">
    <property type="entry name" value="Helicase_ATP-bd"/>
</dbReference>
<dbReference type="PROSITE" id="PS51192">
    <property type="entry name" value="HELICASE_ATP_BIND_1"/>
    <property type="match status" value="1"/>
</dbReference>
<evidence type="ECO:0000256" key="7">
    <source>
        <dbReference type="ARBA" id="ARBA00022833"/>
    </source>
</evidence>
<dbReference type="InterPro" id="IPR001650">
    <property type="entry name" value="Helicase_C-like"/>
</dbReference>
<keyword evidence="8 12" id="KW-0067">ATP-binding</keyword>
<evidence type="ECO:0000256" key="4">
    <source>
        <dbReference type="ARBA" id="ARBA00022741"/>
    </source>
</evidence>
<keyword evidence="6 12" id="KW-0347">Helicase</keyword>
<dbReference type="CDD" id="cd17929">
    <property type="entry name" value="DEXHc_priA"/>
    <property type="match status" value="1"/>
</dbReference>
<comment type="cofactor">
    <cofactor evidence="12">
        <name>Zn(2+)</name>
        <dbReference type="ChEBI" id="CHEBI:29105"/>
    </cofactor>
    <text evidence="12">Binds 2 zinc ions per subunit.</text>
</comment>
<dbReference type="KEGG" id="tmc:LMI_0148"/>
<keyword evidence="1 12" id="KW-0639">Primosome</keyword>
<evidence type="ECO:0000256" key="1">
    <source>
        <dbReference type="ARBA" id="ARBA00022515"/>
    </source>
</evidence>
<reference evidence="15 17" key="3">
    <citation type="submission" date="2016-10" db="EMBL/GenBank/DDBJ databases">
        <authorList>
            <person name="Varghese N."/>
            <person name="Submissions S."/>
        </authorList>
    </citation>
    <scope>NUCLEOTIDE SEQUENCE [LARGE SCALE GENOMIC DNA]</scope>
    <source>
        <strain evidence="15 17">ATCC 33218</strain>
    </source>
</reference>
<dbReference type="GO" id="GO:0008270">
    <property type="term" value="F:zinc ion binding"/>
    <property type="evidence" value="ECO:0007669"/>
    <property type="project" value="UniProtKB-UniRule"/>
</dbReference>
<dbReference type="GO" id="GO:0006310">
    <property type="term" value="P:DNA recombination"/>
    <property type="evidence" value="ECO:0007669"/>
    <property type="project" value="InterPro"/>
</dbReference>
<dbReference type="Pfam" id="PF18074">
    <property type="entry name" value="PriA_C"/>
    <property type="match status" value="1"/>
</dbReference>
<evidence type="ECO:0000256" key="9">
    <source>
        <dbReference type="ARBA" id="ARBA00023125"/>
    </source>
</evidence>
<dbReference type="GO" id="GO:0043138">
    <property type="term" value="F:3'-5' DNA helicase activity"/>
    <property type="evidence" value="ECO:0007669"/>
    <property type="project" value="UniProtKB-EC"/>
</dbReference>
<feature type="binding site" evidence="12">
    <location>
        <position position="477"/>
    </location>
    <ligand>
        <name>Zn(2+)</name>
        <dbReference type="ChEBI" id="CHEBI:29105"/>
        <label>1</label>
    </ligand>
</feature>
<dbReference type="HAMAP" id="MF_00983">
    <property type="entry name" value="PriA"/>
    <property type="match status" value="1"/>
</dbReference>
<dbReference type="InterPro" id="IPR040498">
    <property type="entry name" value="PriA_CRR"/>
</dbReference>
<dbReference type="PANTHER" id="PTHR30580">
    <property type="entry name" value="PRIMOSOMAL PROTEIN N"/>
    <property type="match status" value="1"/>
</dbReference>